<sequence length="85" mass="9664">MSPQVEVWDLCPLKQEIRAKLWESYVRKVTGGAALRSYLTLYSRSLMDVKYLTERGLITFDGEKYRGVVGVTHSPPAYAQAVRRG</sequence>
<feature type="non-terminal residue" evidence="1">
    <location>
        <position position="85"/>
    </location>
</feature>
<organism evidence="1">
    <name type="scientific">marine sediment metagenome</name>
    <dbReference type="NCBI Taxonomy" id="412755"/>
    <lineage>
        <taxon>unclassified sequences</taxon>
        <taxon>metagenomes</taxon>
        <taxon>ecological metagenomes</taxon>
    </lineage>
</organism>
<proteinExistence type="predicted"/>
<evidence type="ECO:0000313" key="1">
    <source>
        <dbReference type="EMBL" id="GAH48289.1"/>
    </source>
</evidence>
<protein>
    <submittedName>
        <fullName evidence="1">Uncharacterized protein</fullName>
    </submittedName>
</protein>
<name>X1H347_9ZZZZ</name>
<gene>
    <name evidence="1" type="ORF">S03H2_39308</name>
</gene>
<comment type="caution">
    <text evidence="1">The sequence shown here is derived from an EMBL/GenBank/DDBJ whole genome shotgun (WGS) entry which is preliminary data.</text>
</comment>
<dbReference type="EMBL" id="BARU01024289">
    <property type="protein sequence ID" value="GAH48289.1"/>
    <property type="molecule type" value="Genomic_DNA"/>
</dbReference>
<dbReference type="AlphaFoldDB" id="X1H347"/>
<accession>X1H347</accession>
<reference evidence="1" key="1">
    <citation type="journal article" date="2014" name="Front. Microbiol.">
        <title>High frequency of phylogenetically diverse reductive dehalogenase-homologous genes in deep subseafloor sedimentary metagenomes.</title>
        <authorList>
            <person name="Kawai M."/>
            <person name="Futagami T."/>
            <person name="Toyoda A."/>
            <person name="Takaki Y."/>
            <person name="Nishi S."/>
            <person name="Hori S."/>
            <person name="Arai W."/>
            <person name="Tsubouchi T."/>
            <person name="Morono Y."/>
            <person name="Uchiyama I."/>
            <person name="Ito T."/>
            <person name="Fujiyama A."/>
            <person name="Inagaki F."/>
            <person name="Takami H."/>
        </authorList>
    </citation>
    <scope>NUCLEOTIDE SEQUENCE</scope>
    <source>
        <strain evidence="1">Expedition CK06-06</strain>
    </source>
</reference>